<dbReference type="GO" id="GO:0032259">
    <property type="term" value="P:methylation"/>
    <property type="evidence" value="ECO:0007669"/>
    <property type="project" value="UniProtKB-KW"/>
</dbReference>
<dbReference type="Proteomes" id="UP001228581">
    <property type="component" value="Unassembled WGS sequence"/>
</dbReference>
<comment type="caution">
    <text evidence="2">The sequence shown here is derived from an EMBL/GenBank/DDBJ whole genome shotgun (WGS) entry which is preliminary data.</text>
</comment>
<dbReference type="EMBL" id="JASJOS010000004">
    <property type="protein sequence ID" value="MDJ1481124.1"/>
    <property type="molecule type" value="Genomic_DNA"/>
</dbReference>
<dbReference type="GO" id="GO:0008168">
    <property type="term" value="F:methyltransferase activity"/>
    <property type="evidence" value="ECO:0007669"/>
    <property type="project" value="UniProtKB-KW"/>
</dbReference>
<dbReference type="Gene3D" id="3.40.50.150">
    <property type="entry name" value="Vaccinia Virus protein VP39"/>
    <property type="match status" value="1"/>
</dbReference>
<feature type="region of interest" description="Disordered" evidence="1">
    <location>
        <begin position="1"/>
        <end position="20"/>
    </location>
</feature>
<dbReference type="AlphaFoldDB" id="A0AAE3U5T1"/>
<keyword evidence="4" id="KW-1185">Reference proteome</keyword>
<keyword evidence="2" id="KW-0808">Transferase</keyword>
<evidence type="ECO:0000256" key="1">
    <source>
        <dbReference type="SAM" id="MobiDB-lite"/>
    </source>
</evidence>
<keyword evidence="2" id="KW-0489">Methyltransferase</keyword>
<dbReference type="Proteomes" id="UP001241110">
    <property type="component" value="Unassembled WGS sequence"/>
</dbReference>
<protein>
    <submittedName>
        <fullName evidence="2">Class I SAM-dependent methyltransferase</fullName>
        <ecNumber evidence="2">2.1.-.-</ecNumber>
    </submittedName>
</protein>
<name>A0AAE3U5T1_9BACT</name>
<evidence type="ECO:0000313" key="4">
    <source>
        <dbReference type="Proteomes" id="UP001228581"/>
    </source>
</evidence>
<dbReference type="CDD" id="cd02440">
    <property type="entry name" value="AdoMet_MTases"/>
    <property type="match status" value="1"/>
</dbReference>
<gene>
    <name evidence="2" type="ORF">QNI16_11565</name>
    <name evidence="3" type="ORF">QNI19_30830</name>
</gene>
<dbReference type="InterPro" id="IPR029063">
    <property type="entry name" value="SAM-dependent_MTases_sf"/>
</dbReference>
<accession>A0AAE3U5T1</accession>
<organism evidence="2 5">
    <name type="scientific">Xanthocytophaga flava</name>
    <dbReference type="NCBI Taxonomy" id="3048013"/>
    <lineage>
        <taxon>Bacteria</taxon>
        <taxon>Pseudomonadati</taxon>
        <taxon>Bacteroidota</taxon>
        <taxon>Cytophagia</taxon>
        <taxon>Cytophagales</taxon>
        <taxon>Rhodocytophagaceae</taxon>
        <taxon>Xanthocytophaga</taxon>
    </lineage>
</organism>
<dbReference type="SUPFAM" id="SSF53335">
    <property type="entry name" value="S-adenosyl-L-methionine-dependent methyltransferases"/>
    <property type="match status" value="1"/>
</dbReference>
<dbReference type="Pfam" id="PF13489">
    <property type="entry name" value="Methyltransf_23"/>
    <property type="match status" value="1"/>
</dbReference>
<reference evidence="2 4" key="1">
    <citation type="submission" date="2023-05" db="EMBL/GenBank/DDBJ databases">
        <authorList>
            <person name="Zhang X."/>
        </authorList>
    </citation>
    <scope>NUCLEOTIDE SEQUENCE</scope>
    <source>
        <strain evidence="3 4">DM2B3-1</strain>
        <strain evidence="2">YF14B1</strain>
    </source>
</reference>
<evidence type="ECO:0000313" key="2">
    <source>
        <dbReference type="EMBL" id="MDJ1481124.1"/>
    </source>
</evidence>
<dbReference type="RefSeq" id="WP_313978473.1">
    <property type="nucleotide sequence ID" value="NZ_JASJOR010000009.1"/>
</dbReference>
<dbReference type="EC" id="2.1.-.-" evidence="2"/>
<dbReference type="EMBL" id="JASJOT010000031">
    <property type="protein sequence ID" value="MDJ1497374.1"/>
    <property type="molecule type" value="Genomic_DNA"/>
</dbReference>
<evidence type="ECO:0000313" key="5">
    <source>
        <dbReference type="Proteomes" id="UP001241110"/>
    </source>
</evidence>
<evidence type="ECO:0000313" key="3">
    <source>
        <dbReference type="EMBL" id="MDJ1497374.1"/>
    </source>
</evidence>
<sequence>MSDQKLPLQDTPPHTDSWGDPLGDALKEYLSNPSSSDTIIVHIDIAEEEYLPVAHFFRNEQTISELEKQALTACRGHVLDIGAGAGSLSLILQSRGLTTTAIDVSEGAVWVMNQRGVQNAHCVNILDFGDEKYDTLLMMMNGLGVVGTLDGLANFLEQAKDMLKPDGQILLDSADILYMYEDEEGGYWIDLNGAYYGEVTYQMEYNQVKGEPFAWLFVSFDVLSEYAEAAGFTCELLFTDENDQYLARLTQLHS</sequence>
<proteinExistence type="predicted"/>